<feature type="transmembrane region" description="Helical" evidence="6">
    <location>
        <begin position="490"/>
        <end position="509"/>
    </location>
</feature>
<dbReference type="PANTHER" id="PTHR30071:SF1">
    <property type="entry name" value="CYTOCHROME B_B6 PROTEIN-RELATED"/>
    <property type="match status" value="1"/>
</dbReference>
<dbReference type="EMBL" id="AP014564">
    <property type="protein sequence ID" value="BAV94289.1"/>
    <property type="molecule type" value="Genomic_DNA"/>
</dbReference>
<keyword evidence="3" id="KW-0201">Cytochrome c-type biogenesis</keyword>
<feature type="transmembrane region" description="Helical" evidence="6">
    <location>
        <begin position="178"/>
        <end position="200"/>
    </location>
</feature>
<dbReference type="InterPro" id="IPR045062">
    <property type="entry name" value="Cyt_c_biogenesis_CcsA/CcmC"/>
</dbReference>
<evidence type="ECO:0000256" key="3">
    <source>
        <dbReference type="ARBA" id="ARBA00022748"/>
    </source>
</evidence>
<evidence type="ECO:0000256" key="5">
    <source>
        <dbReference type="ARBA" id="ARBA00023136"/>
    </source>
</evidence>
<evidence type="ECO:0000259" key="7">
    <source>
        <dbReference type="Pfam" id="PF01578"/>
    </source>
</evidence>
<sequence length="789" mass="90781">MSDKHEGSLEKDMTHSFNQATLYDFSGVKIVLKEVFDSLSFKWIKGDKEDNAEDVLILDVCLNHESKKVELKGGKGSFNKMKEIEIGGLNVNIRYGAKKIDLPFAIRLDKFNAEKYPGTISSYSSFASEVTVIDQQNDVIIPYRIFMNNVLDYRGYRFFQSSFDSDEKGSVFSVNHDFLGTTVSYIGYMLLLIGMSWTLFSKKSRFSKLKKKIDIISEKKQILLFLLSVPFLNSNAQINEVNNKSIDVDSIKKTIAIDKQHSEKVGYLLVQNKGRIEPINTLASKILRKIHRENHFENYSANQVFISMMSNPMSWQHIPFIYVSNKDLRNKFEAKKYIAFLDAFDEKGTYLLRDEVSKSYKKKPLARTEYDKAIMALDERINILYSLLHKGFLEIFPLPNDSDNKWYSPVGDISMFQKKDSLFITNVFGWYLEELKKAKETGNWKDADKKIEYISKFQRKYGWEIIPSDSKIEAEIFYNKVDIFNRLFKYYLLLGISMLMVCFATIFINRSRVLNYSLFFLGGLTVLCFIAHTLGLILRWYISGNAPWSNGYESMIYVGWATILSGIIFCKKSPITLSSTAILASLILWVASLNWLDPEITNLQPVLKSYWLSIHVSVIVASYGFLALGALLGLLVLIIMIFSSKKNTDRIVLTIKELTYINEMTITIGLFMLTIGTFLGGVWANESWGRYWGWDPKETWAFISIFVYSLILHMRLVPFLKGVFQFNMASILGLGSIIMTYFGVNYYLGGMHSYAKGDPLPIPDFIYYIIVSIIFIGIVSFFRKRRLNI</sequence>
<dbReference type="InterPro" id="IPR002541">
    <property type="entry name" value="Cyt_c_assembly"/>
</dbReference>
<evidence type="ECO:0000259" key="8">
    <source>
        <dbReference type="Pfam" id="PF05140"/>
    </source>
</evidence>
<dbReference type="Pfam" id="PF01578">
    <property type="entry name" value="Cytochrom_C_asm"/>
    <property type="match status" value="1"/>
</dbReference>
<dbReference type="InterPro" id="IPR007816">
    <property type="entry name" value="ResB-like_domain"/>
</dbReference>
<keyword evidence="2 6" id="KW-0812">Transmembrane</keyword>
<dbReference type="GO" id="GO:0017004">
    <property type="term" value="P:cytochrome complex assembly"/>
    <property type="evidence" value="ECO:0007669"/>
    <property type="project" value="UniProtKB-KW"/>
</dbReference>
<organism evidence="9 10">
    <name type="scientific">Ichthyobacterium seriolicida</name>
    <dbReference type="NCBI Taxonomy" id="242600"/>
    <lineage>
        <taxon>Bacteria</taxon>
        <taxon>Pseudomonadati</taxon>
        <taxon>Bacteroidota</taxon>
        <taxon>Flavobacteriia</taxon>
        <taxon>Flavobacteriales</taxon>
        <taxon>Ichthyobacteriaceae</taxon>
        <taxon>Ichthyobacterium</taxon>
    </lineage>
</organism>
<feature type="transmembrane region" description="Helical" evidence="6">
    <location>
        <begin position="516"/>
        <end position="542"/>
    </location>
</feature>
<evidence type="ECO:0000256" key="1">
    <source>
        <dbReference type="ARBA" id="ARBA00004141"/>
    </source>
</evidence>
<evidence type="ECO:0000256" key="2">
    <source>
        <dbReference type="ARBA" id="ARBA00022692"/>
    </source>
</evidence>
<protein>
    <submittedName>
        <fullName evidence="9">Cytochrome C biogenesis protein</fullName>
    </submittedName>
</protein>
<comment type="subcellular location">
    <subcellularLocation>
        <location evidence="1">Membrane</location>
        <topology evidence="1">Multi-pass membrane protein</topology>
    </subcellularLocation>
</comment>
<feature type="transmembrane region" description="Helical" evidence="6">
    <location>
        <begin position="554"/>
        <end position="570"/>
    </location>
</feature>
<feature type="domain" description="ResB-like" evidence="8">
    <location>
        <begin position="92"/>
        <end position="170"/>
    </location>
</feature>
<keyword evidence="10" id="KW-1185">Reference proteome</keyword>
<proteinExistence type="predicted"/>
<name>A0A1J1DWP0_9FLAO</name>
<dbReference type="GO" id="GO:0005886">
    <property type="term" value="C:plasma membrane"/>
    <property type="evidence" value="ECO:0007669"/>
    <property type="project" value="TreeGrafter"/>
</dbReference>
<feature type="transmembrane region" description="Helical" evidence="6">
    <location>
        <begin position="577"/>
        <end position="596"/>
    </location>
</feature>
<gene>
    <name evidence="9" type="ORF">JBKA6_0276</name>
</gene>
<dbReference type="AlphaFoldDB" id="A0A1J1DWP0"/>
<dbReference type="KEGG" id="ise:JBKA6_0276"/>
<dbReference type="Pfam" id="PF05140">
    <property type="entry name" value="ResB"/>
    <property type="match status" value="1"/>
</dbReference>
<dbReference type="GO" id="GO:0020037">
    <property type="term" value="F:heme binding"/>
    <property type="evidence" value="ECO:0007669"/>
    <property type="project" value="InterPro"/>
</dbReference>
<evidence type="ECO:0000313" key="10">
    <source>
        <dbReference type="Proteomes" id="UP000243197"/>
    </source>
</evidence>
<feature type="transmembrane region" description="Helical" evidence="6">
    <location>
        <begin position="765"/>
        <end position="782"/>
    </location>
</feature>
<accession>A0A1J1DWP0</accession>
<dbReference type="Proteomes" id="UP000243197">
    <property type="component" value="Chromosome"/>
</dbReference>
<feature type="domain" description="Cytochrome c assembly protein" evidence="7">
    <location>
        <begin position="548"/>
        <end position="752"/>
    </location>
</feature>
<feature type="transmembrane region" description="Helical" evidence="6">
    <location>
        <begin position="664"/>
        <end position="684"/>
    </location>
</feature>
<evidence type="ECO:0000313" key="9">
    <source>
        <dbReference type="EMBL" id="BAV94289.1"/>
    </source>
</evidence>
<evidence type="ECO:0000256" key="4">
    <source>
        <dbReference type="ARBA" id="ARBA00022989"/>
    </source>
</evidence>
<reference evidence="9 10" key="1">
    <citation type="submission" date="2014-03" db="EMBL/GenBank/DDBJ databases">
        <title>complete genome sequence of Flavobacteriaceae bacterium JBKA-6.</title>
        <authorList>
            <person name="Takano T."/>
            <person name="Nakamura Y."/>
            <person name="Takuma S."/>
            <person name="Yasuike M."/>
            <person name="Matsuyama T."/>
            <person name="Sakai T."/>
            <person name="Fujiwara A."/>
            <person name="Kimoto K."/>
            <person name="Fukuda Y."/>
            <person name="Kondo H."/>
            <person name="Hirono I."/>
            <person name="Nakayasu C."/>
        </authorList>
    </citation>
    <scope>NUCLEOTIDE SEQUENCE [LARGE SCALE GENOMIC DNA]</scope>
    <source>
        <strain evidence="9 10">JBKA-6</strain>
    </source>
</reference>
<feature type="transmembrane region" description="Helical" evidence="6">
    <location>
        <begin position="729"/>
        <end position="749"/>
    </location>
</feature>
<keyword evidence="4 6" id="KW-1133">Transmembrane helix</keyword>
<evidence type="ECO:0000256" key="6">
    <source>
        <dbReference type="SAM" id="Phobius"/>
    </source>
</evidence>
<dbReference type="PANTHER" id="PTHR30071">
    <property type="entry name" value="HEME EXPORTER PROTEIN C"/>
    <property type="match status" value="1"/>
</dbReference>
<feature type="transmembrane region" description="Helical" evidence="6">
    <location>
        <begin position="699"/>
        <end position="717"/>
    </location>
</feature>
<feature type="transmembrane region" description="Helical" evidence="6">
    <location>
        <begin position="616"/>
        <end position="643"/>
    </location>
</feature>
<keyword evidence="5 6" id="KW-0472">Membrane</keyword>